<accession>A0A4R2F0H6</accession>
<feature type="chain" id="PRO_5020309410" evidence="5">
    <location>
        <begin position="21"/>
        <end position="555"/>
    </location>
</feature>
<dbReference type="SUPFAM" id="SSF51126">
    <property type="entry name" value="Pectin lyase-like"/>
    <property type="match status" value="1"/>
</dbReference>
<dbReference type="OrthoDB" id="9795222at2"/>
<feature type="signal peptide" evidence="5">
    <location>
        <begin position="1"/>
        <end position="20"/>
    </location>
</feature>
<evidence type="ECO:0000313" key="7">
    <source>
        <dbReference type="Proteomes" id="UP000294830"/>
    </source>
</evidence>
<dbReference type="SMART" id="SM00710">
    <property type="entry name" value="PbH1"/>
    <property type="match status" value="5"/>
</dbReference>
<evidence type="ECO:0000256" key="4">
    <source>
        <dbReference type="RuleBase" id="RU361169"/>
    </source>
</evidence>
<dbReference type="InterPro" id="IPR011050">
    <property type="entry name" value="Pectin_lyase_fold/virulence"/>
</dbReference>
<name>A0A4R2F0H6_9BACT</name>
<dbReference type="Proteomes" id="UP000294830">
    <property type="component" value="Unassembled WGS sequence"/>
</dbReference>
<dbReference type="InterPro" id="IPR051801">
    <property type="entry name" value="GH28_Enzymes"/>
</dbReference>
<dbReference type="InterPro" id="IPR000743">
    <property type="entry name" value="Glyco_hydro_28"/>
</dbReference>
<organism evidence="6 7">
    <name type="scientific">Acetobacteroides hydrogenigenes</name>
    <dbReference type="NCBI Taxonomy" id="979970"/>
    <lineage>
        <taxon>Bacteria</taxon>
        <taxon>Pseudomonadati</taxon>
        <taxon>Bacteroidota</taxon>
        <taxon>Bacteroidia</taxon>
        <taxon>Bacteroidales</taxon>
        <taxon>Rikenellaceae</taxon>
        <taxon>Acetobacteroides</taxon>
    </lineage>
</organism>
<evidence type="ECO:0000256" key="3">
    <source>
        <dbReference type="ARBA" id="ARBA00023295"/>
    </source>
</evidence>
<dbReference type="Gene3D" id="2.160.20.10">
    <property type="entry name" value="Single-stranded right-handed beta-helix, Pectin lyase-like"/>
    <property type="match status" value="1"/>
</dbReference>
<gene>
    <name evidence="6" type="ORF">CLV25_10113</name>
</gene>
<evidence type="ECO:0000256" key="1">
    <source>
        <dbReference type="ARBA" id="ARBA00008834"/>
    </source>
</evidence>
<evidence type="ECO:0000256" key="2">
    <source>
        <dbReference type="ARBA" id="ARBA00022801"/>
    </source>
</evidence>
<dbReference type="PANTHER" id="PTHR31339:SF9">
    <property type="entry name" value="PLASMIN AND FIBRONECTIN-BINDING PROTEIN A"/>
    <property type="match status" value="1"/>
</dbReference>
<dbReference type="EMBL" id="SLWB01000001">
    <property type="protein sequence ID" value="TCN72795.1"/>
    <property type="molecule type" value="Genomic_DNA"/>
</dbReference>
<evidence type="ECO:0000256" key="5">
    <source>
        <dbReference type="SAM" id="SignalP"/>
    </source>
</evidence>
<dbReference type="AlphaFoldDB" id="A0A4R2F0H6"/>
<comment type="similarity">
    <text evidence="1 4">Belongs to the glycosyl hydrolase 28 family.</text>
</comment>
<dbReference type="GO" id="GO:0005975">
    <property type="term" value="P:carbohydrate metabolic process"/>
    <property type="evidence" value="ECO:0007669"/>
    <property type="project" value="InterPro"/>
</dbReference>
<comment type="caution">
    <text evidence="6">The sequence shown here is derived from an EMBL/GenBank/DDBJ whole genome shotgun (WGS) entry which is preliminary data.</text>
</comment>
<keyword evidence="2 4" id="KW-0378">Hydrolase</keyword>
<dbReference type="RefSeq" id="WP_131837587.1">
    <property type="nucleotide sequence ID" value="NZ_SLWB01000001.1"/>
</dbReference>
<dbReference type="PANTHER" id="PTHR31339">
    <property type="entry name" value="PECTIN LYASE-RELATED"/>
    <property type="match status" value="1"/>
</dbReference>
<protein>
    <submittedName>
        <fullName evidence="6">Glycosyl hydrolase family 28</fullName>
    </submittedName>
</protein>
<keyword evidence="7" id="KW-1185">Reference proteome</keyword>
<dbReference type="InterPro" id="IPR006626">
    <property type="entry name" value="PbH1"/>
</dbReference>
<reference evidence="6 7" key="1">
    <citation type="submission" date="2019-03" db="EMBL/GenBank/DDBJ databases">
        <title>Genomic Encyclopedia of Archaeal and Bacterial Type Strains, Phase II (KMG-II): from individual species to whole genera.</title>
        <authorList>
            <person name="Goeker M."/>
        </authorList>
    </citation>
    <scope>NUCLEOTIDE SEQUENCE [LARGE SCALE GENOMIC DNA]</scope>
    <source>
        <strain evidence="6 7">RL-C</strain>
    </source>
</reference>
<proteinExistence type="inferred from homology"/>
<evidence type="ECO:0000313" key="6">
    <source>
        <dbReference type="EMBL" id="TCN72795.1"/>
    </source>
</evidence>
<keyword evidence="3 4" id="KW-0326">Glycosidase</keyword>
<dbReference type="Pfam" id="PF00295">
    <property type="entry name" value="Glyco_hydro_28"/>
    <property type="match status" value="1"/>
</dbReference>
<dbReference type="InterPro" id="IPR012334">
    <property type="entry name" value="Pectin_lyas_fold"/>
</dbReference>
<dbReference type="GO" id="GO:0004650">
    <property type="term" value="F:polygalacturonase activity"/>
    <property type="evidence" value="ECO:0007669"/>
    <property type="project" value="InterPro"/>
</dbReference>
<sequence>MKNLSSLLLLGMVLSISSQAIGQSNGSLPFTLPKVECPTFKADTISIDKYGAIKGGMVLNTVAIGKAIDACSNSGGGVVLVPKGVWLTGPITLKSNVNLHLQDGAVLQFSSNFDDFPLVMSYFEGWETVRCQSPISAKGQVNIAITGSGIIDGAGQVWRPVKKSKLTSAQWKALVSSGGVLSADKSTWYPSEKSLLGQNTTIQGYIKGGSMHEYEKIKDYLRPNMVSLVECKNVLLEGVTFQNSPAWNLHPLMCENLTINKVNVRNPWYAQNGDGVDIESCKNGVVTNSTFDVGDDGICIKSGKDEEGRKRGMPTENFLVENCVVFHGHGGFVIGSEMSGGVRNIIVRNCTFLGTDIGLRFKTTRGRGGVVENILVDGINMTNIPAEAINFSMYYMGKSPIAEPEDEGKTQTTVKEVGANPIADESTPQFKNFTIRNVACKGALQAIHLEGLPEMSIKNILFEDISIEAEKGIRCIEAEGVTFSNVTIKTTKGIPMEVINSTGVETSRVDLMGASQVKVSVGGKMAKGINLKGVAGASAATVKIGAGLSSSEIIK</sequence>
<keyword evidence="5" id="KW-0732">Signal</keyword>
<dbReference type="PROSITE" id="PS00502">
    <property type="entry name" value="POLYGALACTURONASE"/>
    <property type="match status" value="1"/>
</dbReference>